<dbReference type="RefSeq" id="WP_231154166.1">
    <property type="nucleotide sequence ID" value="NZ_JAJNRT010000018.1"/>
</dbReference>
<organism evidence="4 5">
    <name type="scientific">Chromobacterium vaccinii</name>
    <dbReference type="NCBI Taxonomy" id="1108595"/>
    <lineage>
        <taxon>Bacteria</taxon>
        <taxon>Pseudomonadati</taxon>
        <taxon>Pseudomonadota</taxon>
        <taxon>Betaproteobacteria</taxon>
        <taxon>Neisseriales</taxon>
        <taxon>Chromobacteriaceae</taxon>
        <taxon>Chromobacterium</taxon>
    </lineage>
</organism>
<feature type="domain" description="Response regulatory" evidence="3">
    <location>
        <begin position="5"/>
        <end position="121"/>
    </location>
</feature>
<dbReference type="Gene3D" id="3.40.50.2300">
    <property type="match status" value="1"/>
</dbReference>
<evidence type="ECO:0000313" key="5">
    <source>
        <dbReference type="Proteomes" id="UP001455709"/>
    </source>
</evidence>
<evidence type="ECO:0000259" key="3">
    <source>
        <dbReference type="PROSITE" id="PS50110"/>
    </source>
</evidence>
<dbReference type="InterPro" id="IPR001789">
    <property type="entry name" value="Sig_transdc_resp-reg_receiver"/>
</dbReference>
<dbReference type="Proteomes" id="UP001455709">
    <property type="component" value="Unassembled WGS sequence"/>
</dbReference>
<evidence type="ECO:0000256" key="2">
    <source>
        <dbReference type="PROSITE-ProRule" id="PRU00169"/>
    </source>
</evidence>
<gene>
    <name evidence="4" type="ORF">ABGV49_20195</name>
</gene>
<dbReference type="Pfam" id="PF00072">
    <property type="entry name" value="Response_reg"/>
    <property type="match status" value="1"/>
</dbReference>
<keyword evidence="5" id="KW-1185">Reference proteome</keyword>
<dbReference type="SMART" id="SM00448">
    <property type="entry name" value="REC"/>
    <property type="match status" value="1"/>
</dbReference>
<dbReference type="PANTHER" id="PTHR44591">
    <property type="entry name" value="STRESS RESPONSE REGULATOR PROTEIN 1"/>
    <property type="match status" value="1"/>
</dbReference>
<dbReference type="EMBL" id="JBDOJC010000001">
    <property type="protein sequence ID" value="MEO2219379.1"/>
    <property type="molecule type" value="Genomic_DNA"/>
</dbReference>
<feature type="modified residue" description="4-aspartylphosphate" evidence="2">
    <location>
        <position position="54"/>
    </location>
</feature>
<dbReference type="InterPro" id="IPR050595">
    <property type="entry name" value="Bact_response_regulator"/>
</dbReference>
<name>A0ABV0FH25_9NEIS</name>
<reference evidence="4 5" key="1">
    <citation type="submission" date="2024-05" db="EMBL/GenBank/DDBJ databases">
        <authorList>
            <person name="De Oliveira J.P."/>
            <person name="Noriler S.A."/>
            <person name="De Oliveira A.G."/>
            <person name="Sipoli D.S."/>
        </authorList>
    </citation>
    <scope>NUCLEOTIDE SEQUENCE [LARGE SCALE GENOMIC DNA]</scope>
    <source>
        <strain evidence="4 5">LABIM189</strain>
    </source>
</reference>
<protein>
    <submittedName>
        <fullName evidence="4">Response regulator</fullName>
    </submittedName>
</protein>
<proteinExistence type="predicted"/>
<dbReference type="PANTHER" id="PTHR44591:SF25">
    <property type="entry name" value="CHEMOTAXIS TWO-COMPONENT RESPONSE REGULATOR"/>
    <property type="match status" value="1"/>
</dbReference>
<evidence type="ECO:0000256" key="1">
    <source>
        <dbReference type="ARBA" id="ARBA00022553"/>
    </source>
</evidence>
<evidence type="ECO:0000313" key="4">
    <source>
        <dbReference type="EMBL" id="MEO2219379.1"/>
    </source>
</evidence>
<dbReference type="InterPro" id="IPR011006">
    <property type="entry name" value="CheY-like_superfamily"/>
</dbReference>
<dbReference type="PROSITE" id="PS50110">
    <property type="entry name" value="RESPONSE_REGULATORY"/>
    <property type="match status" value="1"/>
</dbReference>
<comment type="caution">
    <text evidence="4">The sequence shown here is derived from an EMBL/GenBank/DDBJ whole genome shotgun (WGS) entry which is preliminary data.</text>
</comment>
<accession>A0ABV0FH25</accession>
<dbReference type="SUPFAM" id="SSF52172">
    <property type="entry name" value="CheY-like"/>
    <property type="match status" value="1"/>
</dbReference>
<keyword evidence="1 2" id="KW-0597">Phosphoprotein</keyword>
<sequence length="123" mass="13035">MPSKSILIVDDAASIRATVSIALKGAGYEVIEACDGNDALAKLNGIRVNLVISDVNMPGMDGITLLKRLKEGAATRFLPVIMLTTEGSDDKKMQGKEAGAKAWIVKPFDPAKLLDAVSKLIQP</sequence>